<evidence type="ECO:0000313" key="5">
    <source>
        <dbReference type="Proteomes" id="UP000241201"/>
    </source>
</evidence>
<dbReference type="AlphaFoldDB" id="A0A2T3FS44"/>
<dbReference type="Proteomes" id="UP000241201">
    <property type="component" value="Unassembled WGS sequence"/>
</dbReference>
<feature type="coiled-coil region" evidence="1">
    <location>
        <begin position="35"/>
        <end position="62"/>
    </location>
</feature>
<evidence type="ECO:0000313" key="4">
    <source>
        <dbReference type="EMBL" id="PST38097.1"/>
    </source>
</evidence>
<reference evidence="5" key="1">
    <citation type="submission" date="2018-03" db="EMBL/GenBank/DDBJ databases">
        <title>Lachnoclostridium SNUG30370 gen.nov., sp.nov., isolated from human faeces.</title>
        <authorList>
            <person name="Seo B."/>
            <person name="Jeon K."/>
            <person name="Ko G."/>
        </authorList>
    </citation>
    <scope>NUCLEOTIDE SEQUENCE [LARGE SCALE GENOMIC DNA]</scope>
    <source>
        <strain evidence="5">SNUG30370</strain>
    </source>
</reference>
<proteinExistence type="predicted"/>
<keyword evidence="2" id="KW-1133">Transmembrane helix</keyword>
<evidence type="ECO:0000313" key="3">
    <source>
        <dbReference type="EMBL" id="MCB8610671.1"/>
    </source>
</evidence>
<accession>A0A2T3FS44</accession>
<feature type="transmembrane region" description="Helical" evidence="2">
    <location>
        <begin position="12"/>
        <end position="31"/>
    </location>
</feature>
<reference evidence="4" key="2">
    <citation type="journal article" date="2019" name="Int. J. Syst. Evol. Microbiol.">
        <title>Faecalibacillus intestinalis gen. nov., sp. nov. and Faecalibacillus faecis sp. nov., isolated from human faeces.</title>
        <authorList>
            <person name="Seo B."/>
            <person name="Jeon K."/>
            <person name="Baek I."/>
            <person name="Lee Y.M."/>
            <person name="Baek K."/>
            <person name="Ko G."/>
        </authorList>
    </citation>
    <scope>NUCLEOTIDE SEQUENCE</scope>
    <source>
        <strain evidence="4">SNUG30370</strain>
    </source>
</reference>
<organism evidence="4 5">
    <name type="scientific">Faecalibacillus faecis</name>
    <dbReference type="NCBI Taxonomy" id="1982628"/>
    <lineage>
        <taxon>Bacteria</taxon>
        <taxon>Bacillati</taxon>
        <taxon>Bacillota</taxon>
        <taxon>Erysipelotrichia</taxon>
        <taxon>Erysipelotrichales</taxon>
        <taxon>Coprobacillaceae</taxon>
        <taxon>Faecalibacillus</taxon>
    </lineage>
</organism>
<keyword evidence="1" id="KW-0175">Coiled coil</keyword>
<sequence length="96" mass="10880">MKKRRKTGFESFAQTFLIITTVIFVFGIIMVKSVESSYNRTIQKLQNEINTVESDIDSLQMQKQELVSFNRVAEVTTSKGYTYQNDATASTAGVQE</sequence>
<keyword evidence="2" id="KW-0472">Membrane</keyword>
<protein>
    <recommendedName>
        <fullName evidence="6">Cell division protein FtsL</fullName>
    </recommendedName>
</protein>
<evidence type="ECO:0000256" key="1">
    <source>
        <dbReference type="SAM" id="Coils"/>
    </source>
</evidence>
<dbReference type="GeneID" id="77471613"/>
<dbReference type="Proteomes" id="UP001198439">
    <property type="component" value="Unassembled WGS sequence"/>
</dbReference>
<evidence type="ECO:0000256" key="2">
    <source>
        <dbReference type="SAM" id="Phobius"/>
    </source>
</evidence>
<dbReference type="EMBL" id="JAJDKZ010000023">
    <property type="protein sequence ID" value="MCB8610671.1"/>
    <property type="molecule type" value="Genomic_DNA"/>
</dbReference>
<comment type="caution">
    <text evidence="4">The sequence shown here is derived from an EMBL/GenBank/DDBJ whole genome shotgun (WGS) entry which is preliminary data.</text>
</comment>
<dbReference type="EMBL" id="PYLP01000018">
    <property type="protein sequence ID" value="PST38097.1"/>
    <property type="molecule type" value="Genomic_DNA"/>
</dbReference>
<name>A0A2T3FS44_9FIRM</name>
<gene>
    <name evidence="4" type="ORF">C7U55_11015</name>
    <name evidence="3" type="ORF">LJD69_08700</name>
</gene>
<keyword evidence="2" id="KW-0812">Transmembrane</keyword>
<dbReference type="RefSeq" id="WP_048924543.1">
    <property type="nucleotide sequence ID" value="NZ_DAWBWI010000236.1"/>
</dbReference>
<keyword evidence="5" id="KW-1185">Reference proteome</keyword>
<evidence type="ECO:0008006" key="6">
    <source>
        <dbReference type="Google" id="ProtNLM"/>
    </source>
</evidence>
<reference evidence="3" key="3">
    <citation type="submission" date="2021-10" db="EMBL/GenBank/DDBJ databases">
        <title>Collection of gut derived symbiotic bacterial strains cultured from healthy donors.</title>
        <authorList>
            <person name="Lin H."/>
            <person name="Littmann E."/>
            <person name="Kohout C."/>
            <person name="Pamer E.G."/>
        </authorList>
    </citation>
    <scope>NUCLEOTIDE SEQUENCE</scope>
    <source>
        <strain evidence="3">DFI.4.48</strain>
    </source>
</reference>